<accession>A0A1Y1CQE0</accession>
<evidence type="ECO:0000313" key="2">
    <source>
        <dbReference type="EMBL" id="BAX82637.1"/>
    </source>
</evidence>
<reference evidence="3" key="2">
    <citation type="journal article" date="2020" name="Antonie Van Leeuwenhoek">
        <title>Labilibaculum antarcticum sp. nov., a novel facultative anaerobic, psychrotorelant bacterium isolated from marine sediment of Antarctica.</title>
        <authorList>
            <person name="Watanabe M."/>
            <person name="Kojima H."/>
            <person name="Fukui M."/>
        </authorList>
    </citation>
    <scope>NUCLEOTIDE SEQUENCE [LARGE SCALE GENOMIC DNA]</scope>
    <source>
        <strain evidence="3">SPP2</strain>
    </source>
</reference>
<dbReference type="KEGG" id="mbas:ALGA_4347"/>
<name>A0A1Y1CQE0_9BACT</name>
<dbReference type="OrthoDB" id="5672604at2"/>
<dbReference type="AlphaFoldDB" id="A0A1Y1CQE0"/>
<dbReference type="EMBL" id="AP018042">
    <property type="protein sequence ID" value="BAX82637.1"/>
    <property type="molecule type" value="Genomic_DNA"/>
</dbReference>
<evidence type="ECO:0000313" key="3">
    <source>
        <dbReference type="Proteomes" id="UP000218267"/>
    </source>
</evidence>
<evidence type="ECO:0000259" key="1">
    <source>
        <dbReference type="Pfam" id="PF04230"/>
    </source>
</evidence>
<protein>
    <recommendedName>
        <fullName evidence="1">Polysaccharide pyruvyl transferase domain-containing protein</fullName>
    </recommendedName>
</protein>
<organism evidence="2 3">
    <name type="scientific">Labilibaculum antarcticum</name>
    <dbReference type="NCBI Taxonomy" id="1717717"/>
    <lineage>
        <taxon>Bacteria</taxon>
        <taxon>Pseudomonadati</taxon>
        <taxon>Bacteroidota</taxon>
        <taxon>Bacteroidia</taxon>
        <taxon>Marinilabiliales</taxon>
        <taxon>Marinifilaceae</taxon>
        <taxon>Labilibaculum</taxon>
    </lineage>
</organism>
<sequence>MKHALLTYQEGNTTYNLGDNIQSLAARQYINKNHVFINREKLFHYSGEEVKLILNGWFTHNLFNWVPSKKIHPLFISFHLNSSAAPFLLNEKSIAYLKEHEPIGCRDKYTVKLLKERGVEAYFSGCLTLTLDSYKVDDSLRTDDIYIVDPFFNYPTFSSVTVDLKTFIRSLVNGDILKIGKKSKHLKKIIHSDLLKNAKYNTQVLSKGKLSDDEKFQLADKYLKEYSKAKLVITSRIHCALPCLAMGTPVIFINSFNSKVDTCRFDGIIDFFNRIDIDKEGNITNNFNLKGLITKKTNVVNLTNHLPVVKDLKNTCSSFIEEAYPAT</sequence>
<dbReference type="Pfam" id="PF04230">
    <property type="entry name" value="PS_pyruv_trans"/>
    <property type="match status" value="1"/>
</dbReference>
<proteinExistence type="predicted"/>
<gene>
    <name evidence="2" type="ORF">ALGA_4347</name>
</gene>
<dbReference type="InterPro" id="IPR007345">
    <property type="entry name" value="Polysacch_pyruvyl_Trfase"/>
</dbReference>
<dbReference type="Proteomes" id="UP000218267">
    <property type="component" value="Chromosome"/>
</dbReference>
<dbReference type="RefSeq" id="WP_096433114.1">
    <property type="nucleotide sequence ID" value="NZ_AP018042.1"/>
</dbReference>
<feature type="domain" description="Polysaccharide pyruvyl transferase" evidence="1">
    <location>
        <begin position="16"/>
        <end position="254"/>
    </location>
</feature>
<reference evidence="2 3" key="1">
    <citation type="journal article" date="2018" name="Mar. Genomics">
        <title>Complete genome sequence of Marinifilaceae bacterium strain SPP2, isolated from the Antarctic marine sediment.</title>
        <authorList>
            <person name="Watanabe M."/>
            <person name="Kojima H."/>
            <person name="Fukui M."/>
        </authorList>
    </citation>
    <scope>NUCLEOTIDE SEQUENCE [LARGE SCALE GENOMIC DNA]</scope>
    <source>
        <strain evidence="2 3">SPP2</strain>
    </source>
</reference>
<keyword evidence="3" id="KW-1185">Reference proteome</keyword>